<accession>A0ABN1R8M4</accession>
<evidence type="ECO:0000313" key="1">
    <source>
        <dbReference type="EMBL" id="GAA0953193.1"/>
    </source>
</evidence>
<dbReference type="EMBL" id="BAAAHH010000013">
    <property type="protein sequence ID" value="GAA0953193.1"/>
    <property type="molecule type" value="Genomic_DNA"/>
</dbReference>
<evidence type="ECO:0008006" key="3">
    <source>
        <dbReference type="Google" id="ProtNLM"/>
    </source>
</evidence>
<protein>
    <recommendedName>
        <fullName evidence="3">YbaB/EbfC DNA-binding family protein</fullName>
    </recommendedName>
</protein>
<sequence length="100" mass="10795">MREHEIDWAEMIDEKVRSVNSLVTDREAEFAAAEQAAKADTPVEREIGGGLGKVVLDGRGRLLKVELDTAAARLVGRRRLAERLVFAISGFSETAGNSGG</sequence>
<organism evidence="1 2">
    <name type="scientific">Actinocorallia libanotica</name>
    <dbReference type="NCBI Taxonomy" id="46162"/>
    <lineage>
        <taxon>Bacteria</taxon>
        <taxon>Bacillati</taxon>
        <taxon>Actinomycetota</taxon>
        <taxon>Actinomycetes</taxon>
        <taxon>Streptosporangiales</taxon>
        <taxon>Thermomonosporaceae</taxon>
        <taxon>Actinocorallia</taxon>
    </lineage>
</organism>
<evidence type="ECO:0000313" key="2">
    <source>
        <dbReference type="Proteomes" id="UP001500665"/>
    </source>
</evidence>
<name>A0ABN1R8M4_9ACTN</name>
<keyword evidence="2" id="KW-1185">Reference proteome</keyword>
<proteinExistence type="predicted"/>
<gene>
    <name evidence="1" type="ORF">GCM10009550_34840</name>
</gene>
<dbReference type="RefSeq" id="WP_344241880.1">
    <property type="nucleotide sequence ID" value="NZ_BAAAHH010000013.1"/>
</dbReference>
<reference evidence="1 2" key="1">
    <citation type="journal article" date="2019" name="Int. J. Syst. Evol. Microbiol.">
        <title>The Global Catalogue of Microorganisms (GCM) 10K type strain sequencing project: providing services to taxonomists for standard genome sequencing and annotation.</title>
        <authorList>
            <consortium name="The Broad Institute Genomics Platform"/>
            <consortium name="The Broad Institute Genome Sequencing Center for Infectious Disease"/>
            <person name="Wu L."/>
            <person name="Ma J."/>
        </authorList>
    </citation>
    <scope>NUCLEOTIDE SEQUENCE [LARGE SCALE GENOMIC DNA]</scope>
    <source>
        <strain evidence="1 2">JCM 10696</strain>
    </source>
</reference>
<comment type="caution">
    <text evidence="1">The sequence shown here is derived from an EMBL/GenBank/DDBJ whole genome shotgun (WGS) entry which is preliminary data.</text>
</comment>
<dbReference type="Proteomes" id="UP001500665">
    <property type="component" value="Unassembled WGS sequence"/>
</dbReference>